<reference evidence="1 2" key="1">
    <citation type="submission" date="2010-02" db="EMBL/GenBank/DDBJ databases">
        <authorList>
            <person name="Weinstock G."/>
            <person name="Sodergren E."/>
            <person name="Clifton S."/>
            <person name="Fulton L."/>
            <person name="Fulton B."/>
            <person name="Courtney L."/>
            <person name="Fronick C."/>
            <person name="Harrison M."/>
            <person name="Strong C."/>
            <person name="Farmer C."/>
            <person name="Delahaunty K."/>
            <person name="Markovic C."/>
            <person name="Hall O."/>
            <person name="Minx P."/>
            <person name="Tomlinson C."/>
            <person name="Mitreva M."/>
            <person name="Nelson J."/>
            <person name="Hou S."/>
            <person name="Wollam A."/>
            <person name="Pepin K.H."/>
            <person name="Johnson M."/>
            <person name="Bhonagiri V."/>
            <person name="Zhang X."/>
            <person name="Suruliraj S."/>
            <person name="Warren W."/>
            <person name="Chinwalla A."/>
            <person name="Mardis E.R."/>
            <person name="Wilson R.K."/>
        </authorList>
    </citation>
    <scope>NUCLEOTIDE SEQUENCE [LARGE SCALE GENOMIC DNA]</scope>
    <source>
        <strain evidence="1 2">ATCC 33693</strain>
    </source>
</reference>
<name>D4CT89_9FUSO</name>
<proteinExistence type="predicted"/>
<accession>D4CT89</accession>
<evidence type="ECO:0000313" key="1">
    <source>
        <dbReference type="EMBL" id="EFE87459.1"/>
    </source>
</evidence>
<dbReference type="EMBL" id="ACJY01000037">
    <property type="protein sequence ID" value="EFE87459.1"/>
    <property type="molecule type" value="Genomic_DNA"/>
</dbReference>
<dbReference type="HOGENOM" id="CLU_2507938_0_0_0"/>
<gene>
    <name evidence="1" type="ORF">FUSPEROL_00601</name>
</gene>
<sequence>MEFKYHFLHYQINLYNCLKVLSYWNLNNDESKLFLEIMELKVLSYWNLNDLREMDSNIIIAWLKVLSYWNLNLSILESDVSLSFA</sequence>
<comment type="caution">
    <text evidence="1">The sequence shown here is derived from an EMBL/GenBank/DDBJ whole genome shotgun (WGS) entry which is preliminary data.</text>
</comment>
<dbReference type="Proteomes" id="UP000003748">
    <property type="component" value="Unassembled WGS sequence"/>
</dbReference>
<dbReference type="AlphaFoldDB" id="D4CT89"/>
<organism evidence="1 2">
    <name type="scientific">Fusobacterium periodonticum ATCC 33693</name>
    <dbReference type="NCBI Taxonomy" id="546275"/>
    <lineage>
        <taxon>Bacteria</taxon>
        <taxon>Fusobacteriati</taxon>
        <taxon>Fusobacteriota</taxon>
        <taxon>Fusobacteriia</taxon>
        <taxon>Fusobacteriales</taxon>
        <taxon>Fusobacteriaceae</taxon>
        <taxon>Fusobacterium</taxon>
    </lineage>
</organism>
<evidence type="ECO:0000313" key="2">
    <source>
        <dbReference type="Proteomes" id="UP000003748"/>
    </source>
</evidence>
<protein>
    <submittedName>
        <fullName evidence="1">Uncharacterized protein</fullName>
    </submittedName>
</protein>